<reference evidence="8 9" key="1">
    <citation type="submission" date="2012-08" db="EMBL/GenBank/DDBJ databases">
        <title>Oryza genome evolution.</title>
        <authorList>
            <person name="Wing R.A."/>
        </authorList>
    </citation>
    <scope>NUCLEOTIDE SEQUENCE</scope>
</reference>
<reference evidence="9" key="2">
    <citation type="submission" date="2013-12" db="EMBL/GenBank/DDBJ databases">
        <authorList>
            <person name="Yu Y."/>
            <person name="Lee S."/>
            <person name="de Baynast K."/>
            <person name="Wissotski M."/>
            <person name="Liu L."/>
            <person name="Talag J."/>
            <person name="Goicoechea J."/>
            <person name="Angelova A."/>
            <person name="Jetty R."/>
            <person name="Kudrna D."/>
            <person name="Golser W."/>
            <person name="Rivera L."/>
            <person name="Zhang J."/>
            <person name="Wing R."/>
        </authorList>
    </citation>
    <scope>NUCLEOTIDE SEQUENCE</scope>
</reference>
<organism evidence="8 9">
    <name type="scientific">Leersia perrieri</name>
    <dbReference type="NCBI Taxonomy" id="77586"/>
    <lineage>
        <taxon>Eukaryota</taxon>
        <taxon>Viridiplantae</taxon>
        <taxon>Streptophyta</taxon>
        <taxon>Embryophyta</taxon>
        <taxon>Tracheophyta</taxon>
        <taxon>Spermatophyta</taxon>
        <taxon>Magnoliopsida</taxon>
        <taxon>Liliopsida</taxon>
        <taxon>Poales</taxon>
        <taxon>Poaceae</taxon>
        <taxon>BOP clade</taxon>
        <taxon>Oryzoideae</taxon>
        <taxon>Oryzeae</taxon>
        <taxon>Oryzinae</taxon>
        <taxon>Leersia</taxon>
    </lineage>
</organism>
<dbReference type="Gramene" id="LPERR01G32880.1">
    <property type="protein sequence ID" value="LPERR01G32880.1"/>
    <property type="gene ID" value="LPERR01G32880"/>
</dbReference>
<comment type="subcellular location">
    <subcellularLocation>
        <location evidence="1">Membrane</location>
        <topology evidence="1">Single-pass membrane protein</topology>
    </subcellularLocation>
</comment>
<keyword evidence="2 6" id="KW-0812">Transmembrane</keyword>
<accession>A0A0D9V849</accession>
<dbReference type="STRING" id="77586.A0A0D9V849"/>
<protein>
    <recommendedName>
        <fullName evidence="7">Late embryogenesis abundant protein LEA-2 subgroup domain-containing protein</fullName>
    </recommendedName>
</protein>
<feature type="domain" description="Late embryogenesis abundant protein LEA-2 subgroup" evidence="7">
    <location>
        <begin position="112"/>
        <end position="197"/>
    </location>
</feature>
<evidence type="ECO:0000313" key="9">
    <source>
        <dbReference type="Proteomes" id="UP000032180"/>
    </source>
</evidence>
<evidence type="ECO:0000256" key="2">
    <source>
        <dbReference type="ARBA" id="ARBA00022692"/>
    </source>
</evidence>
<evidence type="ECO:0000256" key="4">
    <source>
        <dbReference type="ARBA" id="ARBA00023136"/>
    </source>
</evidence>
<feature type="transmembrane region" description="Helical" evidence="6">
    <location>
        <begin position="49"/>
        <end position="72"/>
    </location>
</feature>
<keyword evidence="9" id="KW-1185">Reference proteome</keyword>
<evidence type="ECO:0000313" key="8">
    <source>
        <dbReference type="EnsemblPlants" id="LPERR01G32880.1"/>
    </source>
</evidence>
<name>A0A0D9V849_9ORYZ</name>
<dbReference type="Proteomes" id="UP000032180">
    <property type="component" value="Chromosome 1"/>
</dbReference>
<evidence type="ECO:0000256" key="1">
    <source>
        <dbReference type="ARBA" id="ARBA00004167"/>
    </source>
</evidence>
<evidence type="ECO:0000256" key="5">
    <source>
        <dbReference type="SAM" id="MobiDB-lite"/>
    </source>
</evidence>
<dbReference type="AlphaFoldDB" id="A0A0D9V849"/>
<dbReference type="GO" id="GO:0005886">
    <property type="term" value="C:plasma membrane"/>
    <property type="evidence" value="ECO:0007669"/>
    <property type="project" value="TreeGrafter"/>
</dbReference>
<evidence type="ECO:0000256" key="6">
    <source>
        <dbReference type="SAM" id="Phobius"/>
    </source>
</evidence>
<dbReference type="eggNOG" id="ENOG502QUR9">
    <property type="taxonomic scope" value="Eukaryota"/>
</dbReference>
<keyword evidence="4 6" id="KW-0472">Membrane</keyword>
<dbReference type="HOGENOM" id="CLU_051752_2_0_1"/>
<reference evidence="8" key="3">
    <citation type="submission" date="2015-04" db="UniProtKB">
        <authorList>
            <consortium name="EnsemblPlants"/>
        </authorList>
    </citation>
    <scope>IDENTIFICATION</scope>
</reference>
<evidence type="ECO:0000259" key="7">
    <source>
        <dbReference type="Pfam" id="PF03168"/>
    </source>
</evidence>
<dbReference type="Pfam" id="PF03168">
    <property type="entry name" value="LEA_2"/>
    <property type="match status" value="1"/>
</dbReference>
<dbReference type="PANTHER" id="PTHR31234">
    <property type="entry name" value="LATE EMBRYOGENESIS ABUNDANT (LEA) HYDROXYPROLINE-RICH GLYCOPROTEIN FAMILY"/>
    <property type="match status" value="1"/>
</dbReference>
<keyword evidence="3 6" id="KW-1133">Transmembrane helix</keyword>
<proteinExistence type="predicted"/>
<dbReference type="EnsemblPlants" id="LPERR01G32880.1">
    <property type="protein sequence ID" value="LPERR01G32880.1"/>
    <property type="gene ID" value="LPERR01G32880"/>
</dbReference>
<dbReference type="InterPro" id="IPR004864">
    <property type="entry name" value="LEA_2"/>
</dbReference>
<feature type="region of interest" description="Disordered" evidence="5">
    <location>
        <begin position="1"/>
        <end position="20"/>
    </location>
</feature>
<dbReference type="InterPro" id="IPR044839">
    <property type="entry name" value="NDR1-like"/>
</dbReference>
<dbReference type="GO" id="GO:0098542">
    <property type="term" value="P:defense response to other organism"/>
    <property type="evidence" value="ECO:0007669"/>
    <property type="project" value="InterPro"/>
</dbReference>
<sequence length="248" mass="27606">MAAYGKPQPQPQPQPQLNNAYYGPPIPPPAYYGSGAPPQRSGPHRLFCCLFRVIAITIIALGTASLVLWLIFRPSAVKAYTDTATLSRFDFNNTGGRVGRGILSYNLTVGMRVRNPNRFGIDYRSGEALAFYDGDRFGYAPLQPFYVARKSESKFDVTMIGTEAIDDGDVERTYRRETTEGLYRVKVRVYSKLGFKVRGFKVNNYKSKITCTLYLPVPSSGNGTASTTPSTMVFTRTNPQRTTCDVDF</sequence>
<evidence type="ECO:0000256" key="3">
    <source>
        <dbReference type="ARBA" id="ARBA00022989"/>
    </source>
</evidence>
<dbReference type="PANTHER" id="PTHR31234:SF61">
    <property type="entry name" value="OS01G0574800 PROTEIN"/>
    <property type="match status" value="1"/>
</dbReference>